<dbReference type="PANTHER" id="PTHR37542:SF1">
    <property type="entry name" value="PRION-INHIBITION AND PROPAGATION HELO DOMAIN-CONTAINING PROTEIN"/>
    <property type="match status" value="1"/>
</dbReference>
<dbReference type="SUPFAM" id="SSF56112">
    <property type="entry name" value="Protein kinase-like (PK-like)"/>
    <property type="match status" value="1"/>
</dbReference>
<sequence>MSSFDHSLGIASLNIGIGGLSLQLFHIAKRAFSTYTGALSFDDTSAILKAKLVIEESRLSRWGDALGIPDTFTLPDVAEYLQISEIKEKTPLEDASLVLLSSAIQVLLSDLEVLKSRYGLSTAAGPALAAPAGVSTLPPPVTAAIIASQSGTAEMTSWLQRMASLIPSRGKIRWAVTGQERSERLVKELKDINDSLFALLPYPCCKDVGRAVVEELTSTEEWRVLHKFAEAAKSQNASIYTMATAKEVAIRAGSALLSRLSPENLSISPSLIAIDSENPIAVTGTYTSPTGDVRILIEWKKYKGDLKSNPDKFKRLLTRIENIAQALHQDPKPKGFLTLNCLKFFDDSKEDRFGFVFGHPPGSDPLSNPISLRMLYDARKKDKQLLLGERFSLAALISNSVYEFHCANWFHKSINPKNVLFFKKRDGEIDVLSPFLTGFEYSRLDQDSEYTEPPESDYLYRHPDYQTAEDRDTLDETSELKYRREYDIYALGLVLFEIGAWRPLQDFKREDDRHTLRKNLLETYIPRLGVTMGAIYRDVVLACISDKFEVKEGQVVQPKMEFLKEFRWHIVKQLEECKA</sequence>
<evidence type="ECO:0000259" key="1">
    <source>
        <dbReference type="PROSITE" id="PS50011"/>
    </source>
</evidence>
<dbReference type="Gene3D" id="1.10.510.10">
    <property type="entry name" value="Transferase(Phosphotransferase) domain 1"/>
    <property type="match status" value="1"/>
</dbReference>
<dbReference type="InterPro" id="IPR038305">
    <property type="entry name" value="HeLo_sf"/>
</dbReference>
<dbReference type="Pfam" id="PF24476">
    <property type="entry name" value="DUF7580"/>
    <property type="match status" value="1"/>
</dbReference>
<dbReference type="GO" id="GO:0004672">
    <property type="term" value="F:protein kinase activity"/>
    <property type="evidence" value="ECO:0007669"/>
    <property type="project" value="InterPro"/>
</dbReference>
<evidence type="ECO:0000313" key="2">
    <source>
        <dbReference type="EMBL" id="KAH0541256.1"/>
    </source>
</evidence>
<dbReference type="EMBL" id="JAGHQL010000083">
    <property type="protein sequence ID" value="KAH0541256.1"/>
    <property type="molecule type" value="Genomic_DNA"/>
</dbReference>
<dbReference type="AlphaFoldDB" id="A0A9P8I2Q6"/>
<gene>
    <name evidence="2" type="ORF">FGG08_004261</name>
</gene>
<dbReference type="PROSITE" id="PS50011">
    <property type="entry name" value="PROTEIN_KINASE_DOM"/>
    <property type="match status" value="1"/>
</dbReference>
<comment type="caution">
    <text evidence="2">The sequence shown here is derived from an EMBL/GenBank/DDBJ whole genome shotgun (WGS) entry which is preliminary data.</text>
</comment>
<protein>
    <recommendedName>
        <fullName evidence="1">Protein kinase domain-containing protein</fullName>
    </recommendedName>
</protein>
<dbReference type="OrthoDB" id="1911848at2759"/>
<feature type="domain" description="Protein kinase" evidence="1">
    <location>
        <begin position="222"/>
        <end position="563"/>
    </location>
</feature>
<dbReference type="GO" id="GO:0005524">
    <property type="term" value="F:ATP binding"/>
    <property type="evidence" value="ECO:0007669"/>
    <property type="project" value="InterPro"/>
</dbReference>
<accession>A0A9P8I2Q6</accession>
<dbReference type="Gene3D" id="1.20.120.1020">
    <property type="entry name" value="Prion-inhibition and propagation, HeLo domain"/>
    <property type="match status" value="1"/>
</dbReference>
<dbReference type="InterPro" id="IPR056002">
    <property type="entry name" value="DUF7580"/>
</dbReference>
<dbReference type="InterPro" id="IPR000719">
    <property type="entry name" value="Prot_kinase_dom"/>
</dbReference>
<dbReference type="PANTHER" id="PTHR37542">
    <property type="entry name" value="HELO DOMAIN-CONTAINING PROTEIN-RELATED"/>
    <property type="match status" value="1"/>
</dbReference>
<dbReference type="Proteomes" id="UP000698800">
    <property type="component" value="Unassembled WGS sequence"/>
</dbReference>
<name>A0A9P8I2Q6_9PEZI</name>
<evidence type="ECO:0000313" key="3">
    <source>
        <dbReference type="Proteomes" id="UP000698800"/>
    </source>
</evidence>
<reference evidence="2" key="1">
    <citation type="submission" date="2021-03" db="EMBL/GenBank/DDBJ databases">
        <title>Comparative genomics and phylogenomic investigation of the class Geoglossomycetes provide insights into ecological specialization and systematics.</title>
        <authorList>
            <person name="Melie T."/>
            <person name="Pirro S."/>
            <person name="Miller A.N."/>
            <person name="Quandt A."/>
        </authorList>
    </citation>
    <scope>NUCLEOTIDE SEQUENCE</scope>
    <source>
        <strain evidence="2">GBOQ0MN5Z8</strain>
    </source>
</reference>
<dbReference type="InterPro" id="IPR029498">
    <property type="entry name" value="HeLo_dom"/>
</dbReference>
<organism evidence="2 3">
    <name type="scientific">Glutinoglossum americanum</name>
    <dbReference type="NCBI Taxonomy" id="1670608"/>
    <lineage>
        <taxon>Eukaryota</taxon>
        <taxon>Fungi</taxon>
        <taxon>Dikarya</taxon>
        <taxon>Ascomycota</taxon>
        <taxon>Pezizomycotina</taxon>
        <taxon>Geoglossomycetes</taxon>
        <taxon>Geoglossales</taxon>
        <taxon>Geoglossaceae</taxon>
        <taxon>Glutinoglossum</taxon>
    </lineage>
</organism>
<dbReference type="InterPro" id="IPR011009">
    <property type="entry name" value="Kinase-like_dom_sf"/>
</dbReference>
<dbReference type="Pfam" id="PF14479">
    <property type="entry name" value="HeLo"/>
    <property type="match status" value="1"/>
</dbReference>
<keyword evidence="3" id="KW-1185">Reference proteome</keyword>
<proteinExistence type="predicted"/>